<dbReference type="InterPro" id="IPR002477">
    <property type="entry name" value="Peptidoglycan-bd-like"/>
</dbReference>
<comment type="caution">
    <text evidence="4">The sequence shown here is derived from an EMBL/GenBank/DDBJ whole genome shotgun (WGS) entry which is preliminary data.</text>
</comment>
<gene>
    <name evidence="4" type="ORF">WG929_09865</name>
</gene>
<evidence type="ECO:0000313" key="4">
    <source>
        <dbReference type="EMBL" id="MFK4752711.1"/>
    </source>
</evidence>
<feature type="chain" id="PRO_5046009871" evidence="2">
    <location>
        <begin position="21"/>
        <end position="379"/>
    </location>
</feature>
<dbReference type="InterPro" id="IPR036366">
    <property type="entry name" value="PGBDSf"/>
</dbReference>
<feature type="coiled-coil region" evidence="1">
    <location>
        <begin position="39"/>
        <end position="66"/>
    </location>
</feature>
<dbReference type="Gene3D" id="1.10.101.10">
    <property type="entry name" value="PGBD-like superfamily/PGBD"/>
    <property type="match status" value="1"/>
</dbReference>
<feature type="signal peptide" evidence="2">
    <location>
        <begin position="1"/>
        <end position="20"/>
    </location>
</feature>
<protein>
    <submittedName>
        <fullName evidence="4">Peptidoglycan-binding domain-containing protein</fullName>
    </submittedName>
</protein>
<reference evidence="4 5" key="1">
    <citation type="submission" date="2024-03" db="EMBL/GenBank/DDBJ databases">
        <title>High-quality draft genome sequence of Oceanobacter sp. wDCs-4.</title>
        <authorList>
            <person name="Dong C."/>
        </authorList>
    </citation>
    <scope>NUCLEOTIDE SEQUENCE [LARGE SCALE GENOMIC DNA]</scope>
    <source>
        <strain evidence="5">wDCs-4</strain>
    </source>
</reference>
<name>A0ABW8NIB8_9GAMM</name>
<sequence length="379" mass="42063">MNKKNYLLSALTLAVMAGCASQPSSDTASTAALEDFPEYQRLKDSRDELEQENAQLKAEVQKSKTAVTGKVATAQTVESTTTSTTPTADSVMPPNATPGHCYARLVIPEEYETQMKQVMVSPELSKLEVEPAKYAMAEEQVLVSEEWEELVVIPATYKTVTEQVMVKEASTKLVKLPAEYKTVEEKIVIRPAYSTWKKGNGPIEKIDEATGEIMCLVEVPEESKIITKTILVKPERTEEVVIPAEYKAVSKQVVDVAAHTTTIVHPAIYETVEVEKMVEEPKEIAETIPAVYEDIPQTVKVTDAKMEWREILCETNTTKDVVSELQQALEDKSYSPGPIDGVYGWQTMNAVTRFQKDNDLPSGQLTIQTLRLLGVASWE</sequence>
<dbReference type="Pfam" id="PF01471">
    <property type="entry name" value="PG_binding_1"/>
    <property type="match status" value="1"/>
</dbReference>
<dbReference type="InterPro" id="IPR036365">
    <property type="entry name" value="PGBD-like_sf"/>
</dbReference>
<evidence type="ECO:0000256" key="2">
    <source>
        <dbReference type="SAM" id="SignalP"/>
    </source>
</evidence>
<keyword evidence="2" id="KW-0732">Signal</keyword>
<feature type="domain" description="Peptidoglycan binding-like" evidence="3">
    <location>
        <begin position="320"/>
        <end position="373"/>
    </location>
</feature>
<dbReference type="SUPFAM" id="SSF47090">
    <property type="entry name" value="PGBD-like"/>
    <property type="match status" value="1"/>
</dbReference>
<proteinExistence type="predicted"/>
<keyword evidence="1" id="KW-0175">Coiled coil</keyword>
<dbReference type="PROSITE" id="PS51257">
    <property type="entry name" value="PROKAR_LIPOPROTEIN"/>
    <property type="match status" value="1"/>
</dbReference>
<dbReference type="RefSeq" id="WP_416205906.1">
    <property type="nucleotide sequence ID" value="NZ_JBBKTX010000010.1"/>
</dbReference>
<evidence type="ECO:0000313" key="5">
    <source>
        <dbReference type="Proteomes" id="UP001620597"/>
    </source>
</evidence>
<keyword evidence="5" id="KW-1185">Reference proteome</keyword>
<organism evidence="4 5">
    <name type="scientific">Oceanobacter antarcticus</name>
    <dbReference type="NCBI Taxonomy" id="3133425"/>
    <lineage>
        <taxon>Bacteria</taxon>
        <taxon>Pseudomonadati</taxon>
        <taxon>Pseudomonadota</taxon>
        <taxon>Gammaproteobacteria</taxon>
        <taxon>Oceanospirillales</taxon>
        <taxon>Oceanospirillaceae</taxon>
        <taxon>Oceanobacter</taxon>
    </lineage>
</organism>
<dbReference type="Proteomes" id="UP001620597">
    <property type="component" value="Unassembled WGS sequence"/>
</dbReference>
<evidence type="ECO:0000259" key="3">
    <source>
        <dbReference type="Pfam" id="PF01471"/>
    </source>
</evidence>
<dbReference type="EMBL" id="JBBKTX010000010">
    <property type="protein sequence ID" value="MFK4752711.1"/>
    <property type="molecule type" value="Genomic_DNA"/>
</dbReference>
<evidence type="ECO:0000256" key="1">
    <source>
        <dbReference type="SAM" id="Coils"/>
    </source>
</evidence>
<accession>A0ABW8NIB8</accession>